<evidence type="ECO:0000313" key="11">
    <source>
        <dbReference type="EMBL" id="MFC5629172.1"/>
    </source>
</evidence>
<evidence type="ECO:0000256" key="9">
    <source>
        <dbReference type="SAM" id="Phobius"/>
    </source>
</evidence>
<feature type="transmembrane region" description="Helical" evidence="9">
    <location>
        <begin position="6"/>
        <end position="23"/>
    </location>
</feature>
<feature type="transmembrane region" description="Helical" evidence="9">
    <location>
        <begin position="404"/>
        <end position="425"/>
    </location>
</feature>
<evidence type="ECO:0000256" key="7">
    <source>
        <dbReference type="ARBA" id="ARBA00023136"/>
    </source>
</evidence>
<keyword evidence="5 8" id="KW-0812">Transmembrane</keyword>
<evidence type="ECO:0000256" key="1">
    <source>
        <dbReference type="ARBA" id="ARBA00004651"/>
    </source>
</evidence>
<feature type="transmembrane region" description="Helical" evidence="9">
    <location>
        <begin position="332"/>
        <end position="349"/>
    </location>
</feature>
<evidence type="ECO:0000256" key="5">
    <source>
        <dbReference type="ARBA" id="ARBA00022692"/>
    </source>
</evidence>
<evidence type="ECO:0000256" key="4">
    <source>
        <dbReference type="ARBA" id="ARBA00022475"/>
    </source>
</evidence>
<keyword evidence="3" id="KW-0813">Transport</keyword>
<protein>
    <submittedName>
        <fullName evidence="11">Na+/H+ antiporter subunit D</fullName>
    </submittedName>
</protein>
<dbReference type="InterPro" id="IPR003918">
    <property type="entry name" value="NADH_UbQ_OxRdtase"/>
</dbReference>
<feature type="transmembrane region" description="Helical" evidence="9">
    <location>
        <begin position="106"/>
        <end position="123"/>
    </location>
</feature>
<keyword evidence="4" id="KW-1003">Cell membrane</keyword>
<keyword evidence="7 9" id="KW-0472">Membrane</keyword>
<feature type="transmembrane region" description="Helical" evidence="9">
    <location>
        <begin position="239"/>
        <end position="263"/>
    </location>
</feature>
<evidence type="ECO:0000259" key="10">
    <source>
        <dbReference type="Pfam" id="PF00361"/>
    </source>
</evidence>
<dbReference type="Pfam" id="PF00361">
    <property type="entry name" value="Proton_antipo_M"/>
    <property type="match status" value="1"/>
</dbReference>
<keyword evidence="6 9" id="KW-1133">Transmembrane helix</keyword>
<evidence type="ECO:0000256" key="8">
    <source>
        <dbReference type="RuleBase" id="RU000320"/>
    </source>
</evidence>
<feature type="transmembrane region" description="Helical" evidence="9">
    <location>
        <begin position="369"/>
        <end position="392"/>
    </location>
</feature>
<dbReference type="NCBIfam" id="NF005818">
    <property type="entry name" value="PRK07691.1"/>
    <property type="match status" value="1"/>
</dbReference>
<feature type="transmembrane region" description="Helical" evidence="9">
    <location>
        <begin position="445"/>
        <end position="470"/>
    </location>
</feature>
<keyword evidence="12" id="KW-1185">Reference proteome</keyword>
<evidence type="ECO:0000313" key="12">
    <source>
        <dbReference type="Proteomes" id="UP001596143"/>
    </source>
</evidence>
<comment type="subcellular location">
    <subcellularLocation>
        <location evidence="1">Cell membrane</location>
        <topology evidence="1">Multi-pass membrane protein</topology>
    </subcellularLocation>
    <subcellularLocation>
        <location evidence="8">Membrane</location>
        <topology evidence="8">Multi-pass membrane protein</topology>
    </subcellularLocation>
</comment>
<dbReference type="InterPro" id="IPR001750">
    <property type="entry name" value="ND/Mrp_TM"/>
</dbReference>
<gene>
    <name evidence="11" type="ORF">ACFPTR_09885</name>
</gene>
<comment type="caution">
    <text evidence="11">The sequence shown here is derived from an EMBL/GenBank/DDBJ whole genome shotgun (WGS) entry which is preliminary data.</text>
</comment>
<sequence length="490" mass="53944">MNNIITLPILIPLLTGIFLIFFRSIPLQKWISAIALIVTTGVSAYIIHLISTHGILTLQLGGWEAPYGITLVADMFAALLVLTTAMVSLCCLYYAFGTVGKNRERFYFFSFFLFLVAGVNGSFFTGDIFNLFVCFELMLISSYVLLSLGGERIQLRETIKYLLINIISSMIFVLAIAYLYGITGTLNMADLSVKVAEIGQDGLLTTVSLLFLVVFGLKAALFLYFWLPGSYSAPPPAVAALFGALLTKVGIYAIFRTFTLIFYHQPEVTHTLMMWMAALTMILGTIGAVAHWDVKKIIVYNVIVAVGLIIFGLSVFSSVSLIGSLYYFVHDMIIKALLFLLAGAVIIIARTHKLHEISGLIRHHPYLGWLFFIAALSLAGIPPFGGFIGKVFITQGGLENGDYIVAGIGLFTSLLVLYSVMKIFLNGFWGETILSKKEEGKVKNVLLPCSILAALTILLGLGAEWTYVYFEQAVEGLMNPNFYIQAVLHD</sequence>
<evidence type="ECO:0000256" key="2">
    <source>
        <dbReference type="ARBA" id="ARBA00005346"/>
    </source>
</evidence>
<feature type="transmembrane region" description="Helical" evidence="9">
    <location>
        <begin position="202"/>
        <end position="227"/>
    </location>
</feature>
<dbReference type="PRINTS" id="PR01437">
    <property type="entry name" value="NUOXDRDTASE4"/>
</dbReference>
<evidence type="ECO:0000256" key="3">
    <source>
        <dbReference type="ARBA" id="ARBA00022449"/>
    </source>
</evidence>
<dbReference type="PANTHER" id="PTHR42703:SF1">
    <property type="entry name" value="NA(+)_H(+) ANTIPORTER SUBUNIT D1"/>
    <property type="match status" value="1"/>
</dbReference>
<feature type="transmembrane region" description="Helical" evidence="9">
    <location>
        <begin position="161"/>
        <end position="182"/>
    </location>
</feature>
<dbReference type="RefSeq" id="WP_270898469.1">
    <property type="nucleotide sequence ID" value="NZ_JBHSPF010000055.1"/>
</dbReference>
<dbReference type="PANTHER" id="PTHR42703">
    <property type="entry name" value="NADH DEHYDROGENASE"/>
    <property type="match status" value="1"/>
</dbReference>
<feature type="domain" description="NADH:quinone oxidoreductase/Mrp antiporter transmembrane" evidence="10">
    <location>
        <begin position="127"/>
        <end position="415"/>
    </location>
</feature>
<organism evidence="11 12">
    <name type="scientific">Aliibacillus thermotolerans</name>
    <dbReference type="NCBI Taxonomy" id="1834418"/>
    <lineage>
        <taxon>Bacteria</taxon>
        <taxon>Bacillati</taxon>
        <taxon>Bacillota</taxon>
        <taxon>Bacilli</taxon>
        <taxon>Bacillales</taxon>
        <taxon>Bacillaceae</taxon>
        <taxon>Aliibacillus</taxon>
    </lineage>
</organism>
<keyword evidence="3" id="KW-0050">Antiport</keyword>
<feature type="transmembrane region" description="Helical" evidence="9">
    <location>
        <begin position="297"/>
        <end position="326"/>
    </location>
</feature>
<dbReference type="InterPro" id="IPR050586">
    <property type="entry name" value="CPA3_Na-H_Antiporter_D"/>
</dbReference>
<name>A0ABW0U6P9_9BACI</name>
<feature type="transmembrane region" description="Helical" evidence="9">
    <location>
        <begin position="269"/>
        <end position="290"/>
    </location>
</feature>
<dbReference type="Proteomes" id="UP001596143">
    <property type="component" value="Unassembled WGS sequence"/>
</dbReference>
<proteinExistence type="inferred from homology"/>
<comment type="similarity">
    <text evidence="2">Belongs to the CPA3 antiporters (TC 2.A.63) subunit D family.</text>
</comment>
<evidence type="ECO:0000256" key="6">
    <source>
        <dbReference type="ARBA" id="ARBA00022989"/>
    </source>
</evidence>
<feature type="transmembrane region" description="Helical" evidence="9">
    <location>
        <begin position="129"/>
        <end position="149"/>
    </location>
</feature>
<feature type="transmembrane region" description="Helical" evidence="9">
    <location>
        <begin position="71"/>
        <end position="94"/>
    </location>
</feature>
<accession>A0ABW0U6P9</accession>
<reference evidence="12" key="1">
    <citation type="journal article" date="2019" name="Int. J. Syst. Evol. Microbiol.">
        <title>The Global Catalogue of Microorganisms (GCM) 10K type strain sequencing project: providing services to taxonomists for standard genome sequencing and annotation.</title>
        <authorList>
            <consortium name="The Broad Institute Genomics Platform"/>
            <consortium name="The Broad Institute Genome Sequencing Center for Infectious Disease"/>
            <person name="Wu L."/>
            <person name="Ma J."/>
        </authorList>
    </citation>
    <scope>NUCLEOTIDE SEQUENCE [LARGE SCALE GENOMIC DNA]</scope>
    <source>
        <strain evidence="12">CGMCC 1.15790</strain>
    </source>
</reference>
<feature type="transmembrane region" description="Helical" evidence="9">
    <location>
        <begin position="30"/>
        <end position="51"/>
    </location>
</feature>
<dbReference type="NCBIfam" id="NF009306">
    <property type="entry name" value="PRK12663.1"/>
    <property type="match status" value="1"/>
</dbReference>
<dbReference type="EMBL" id="JBHSPF010000055">
    <property type="protein sequence ID" value="MFC5629172.1"/>
    <property type="molecule type" value="Genomic_DNA"/>
</dbReference>